<dbReference type="RefSeq" id="WP_039185729.1">
    <property type="nucleotide sequence ID" value="NZ_CAUFSP010000018.1"/>
</dbReference>
<comment type="caution">
    <text evidence="1">The sequence shown here is derived from an EMBL/GenBank/DDBJ whole genome shotgun (WGS) entry which is preliminary data.</text>
</comment>
<proteinExistence type="predicted"/>
<evidence type="ECO:0000313" key="1">
    <source>
        <dbReference type="EMBL" id="PAV96897.1"/>
    </source>
</evidence>
<dbReference type="GO" id="GO:0009289">
    <property type="term" value="C:pilus"/>
    <property type="evidence" value="ECO:0007669"/>
    <property type="project" value="InterPro"/>
</dbReference>
<sequence length="113" mass="12756">MFNRACSQWLTLFFLLALSEFGYTEEPSIQGDNAEVNISATITESVCTVINPSSDTNSVHLGKMRSADMHDAGSAGQWMPFYIELINCPTPQIHKMWRLIPRDMLPHTLLKPE</sequence>
<dbReference type="EMBL" id="NQMS01000003">
    <property type="protein sequence ID" value="PAV96897.1"/>
    <property type="molecule type" value="Genomic_DNA"/>
</dbReference>
<dbReference type="InterPro" id="IPR008966">
    <property type="entry name" value="Adhesion_dom_sf"/>
</dbReference>
<dbReference type="GO" id="GO:0007155">
    <property type="term" value="P:cell adhesion"/>
    <property type="evidence" value="ECO:0007669"/>
    <property type="project" value="InterPro"/>
</dbReference>
<dbReference type="OrthoDB" id="6588643at2"/>
<name>A0A2A2ME09_9GAMM</name>
<protein>
    <submittedName>
        <fullName evidence="1">Type 1 fimbrial protein</fullName>
    </submittedName>
</protein>
<evidence type="ECO:0000313" key="2">
    <source>
        <dbReference type="Proteomes" id="UP000218796"/>
    </source>
</evidence>
<dbReference type="SUPFAM" id="SSF49401">
    <property type="entry name" value="Bacterial adhesins"/>
    <property type="match status" value="1"/>
</dbReference>
<dbReference type="Gene3D" id="2.60.40.1090">
    <property type="entry name" value="Fimbrial-type adhesion domain"/>
    <property type="match status" value="1"/>
</dbReference>
<reference evidence="1 2" key="1">
    <citation type="submission" date="2017-08" db="EMBL/GenBank/DDBJ databases">
        <title>Draft Genome Sequence of Hafnia alvei CITHA-6 Isolated from Raw Bovine Milk.</title>
        <authorList>
            <person name="Culligan E.P."/>
            <person name="Mcsweeney A."/>
            <person name="O'Doherty C."/>
            <person name="Gleeson E."/>
            <person name="O'Riordan D."/>
            <person name="Sleator R.D."/>
        </authorList>
    </citation>
    <scope>NUCLEOTIDE SEQUENCE [LARGE SCALE GENOMIC DNA]</scope>
    <source>
        <strain evidence="1 2">CITHA-6</strain>
    </source>
</reference>
<dbReference type="AlphaFoldDB" id="A0A2A2ME09"/>
<gene>
    <name evidence="1" type="ORF">CJD50_10665</name>
</gene>
<keyword evidence="2" id="KW-1185">Reference proteome</keyword>
<organism evidence="1 2">
    <name type="scientific">Hafnia paralvei</name>
    <dbReference type="NCBI Taxonomy" id="546367"/>
    <lineage>
        <taxon>Bacteria</taxon>
        <taxon>Pseudomonadati</taxon>
        <taxon>Pseudomonadota</taxon>
        <taxon>Gammaproteobacteria</taxon>
        <taxon>Enterobacterales</taxon>
        <taxon>Hafniaceae</taxon>
        <taxon>Hafnia</taxon>
    </lineage>
</organism>
<dbReference type="InterPro" id="IPR036937">
    <property type="entry name" value="Adhesion_dom_fimbrial_sf"/>
</dbReference>
<accession>A0A2A2ME09</accession>
<dbReference type="Proteomes" id="UP000218796">
    <property type="component" value="Unassembled WGS sequence"/>
</dbReference>